<name>A0A1Y1CNS3_9BACT</name>
<dbReference type="KEGG" id="mbas:ALGA_3648"/>
<proteinExistence type="predicted"/>
<dbReference type="AlphaFoldDB" id="A0A1Y1CNS3"/>
<dbReference type="EMBL" id="AP018042">
    <property type="protein sequence ID" value="BAX81940.1"/>
    <property type="molecule type" value="Genomic_DNA"/>
</dbReference>
<evidence type="ECO:0000256" key="1">
    <source>
        <dbReference type="SAM" id="Phobius"/>
    </source>
</evidence>
<feature type="transmembrane region" description="Helical" evidence="1">
    <location>
        <begin position="6"/>
        <end position="21"/>
    </location>
</feature>
<gene>
    <name evidence="2" type="ORF">ALGA_3648</name>
</gene>
<keyword evidence="3" id="KW-1185">Reference proteome</keyword>
<evidence type="ECO:0000313" key="2">
    <source>
        <dbReference type="EMBL" id="BAX81940.1"/>
    </source>
</evidence>
<accession>A0A1Y1CNS3</accession>
<protein>
    <submittedName>
        <fullName evidence="2">Uncharacterized protein</fullName>
    </submittedName>
</protein>
<sequence>MEVTGILFIIVIIGFLIYMLYTKTQSISAVDGLLKEYYEDQNNIITNISKFSFTERLKYGVPVIPFMGFYYSTCYSLFAKVDESYFRKLDTTDKNDTEQIRYVEILFSQNGIEYNEFDTYDF</sequence>
<keyword evidence="1" id="KW-0812">Transmembrane</keyword>
<evidence type="ECO:0000313" key="3">
    <source>
        <dbReference type="Proteomes" id="UP000218267"/>
    </source>
</evidence>
<dbReference type="OrthoDB" id="1123347at2"/>
<reference evidence="3" key="2">
    <citation type="journal article" date="2020" name="Antonie Van Leeuwenhoek">
        <title>Labilibaculum antarcticum sp. nov., a novel facultative anaerobic, psychrotorelant bacterium isolated from marine sediment of Antarctica.</title>
        <authorList>
            <person name="Watanabe M."/>
            <person name="Kojima H."/>
            <person name="Fukui M."/>
        </authorList>
    </citation>
    <scope>NUCLEOTIDE SEQUENCE [LARGE SCALE GENOMIC DNA]</scope>
    <source>
        <strain evidence="3">SPP2</strain>
    </source>
</reference>
<organism evidence="2 3">
    <name type="scientific">Labilibaculum antarcticum</name>
    <dbReference type="NCBI Taxonomy" id="1717717"/>
    <lineage>
        <taxon>Bacteria</taxon>
        <taxon>Pseudomonadati</taxon>
        <taxon>Bacteroidota</taxon>
        <taxon>Bacteroidia</taxon>
        <taxon>Marinilabiliales</taxon>
        <taxon>Marinifilaceae</taxon>
        <taxon>Labilibaculum</taxon>
    </lineage>
</organism>
<keyword evidence="1" id="KW-0472">Membrane</keyword>
<dbReference type="Proteomes" id="UP000218267">
    <property type="component" value="Chromosome"/>
</dbReference>
<reference evidence="2 3" key="1">
    <citation type="journal article" date="2018" name="Mar. Genomics">
        <title>Complete genome sequence of Marinifilaceae bacterium strain SPP2, isolated from the Antarctic marine sediment.</title>
        <authorList>
            <person name="Watanabe M."/>
            <person name="Kojima H."/>
            <person name="Fukui M."/>
        </authorList>
    </citation>
    <scope>NUCLEOTIDE SEQUENCE [LARGE SCALE GENOMIC DNA]</scope>
    <source>
        <strain evidence="2 3">SPP2</strain>
    </source>
</reference>
<dbReference type="RefSeq" id="WP_096431817.1">
    <property type="nucleotide sequence ID" value="NZ_AP018042.1"/>
</dbReference>
<keyword evidence="1" id="KW-1133">Transmembrane helix</keyword>